<sequence>MALELDGEEATTPPRPPPPPSVRPPPPPSNEQDAMRAWLRVQTDANAPDGAGPCQRSLHVAAVWRDRMLCFGGYDGSHRVNDCWEFDFGKRAWSTVRPSSGTPPSPRDRHVAVVWGGSFYVFAGFDGTSRVNDFHEFAVAERAWSPVRALSGLPPSPRHSHAAVVHRDSFYVFGGYDGSYRCDFHEFNFVTRAWAPITGEGRVPRARYRATCVVHDQAMYLFGGHDGTRHLNDVHVFDFSARAWSAMQADGPAPIPRDSHVAVAHGGSMFVFGGSTGSAMNDFHELRLEAKCWAPVQASGYAPGHRFCHVAVTHKDSLYVFGGYDGSNRLNDFLEFRFGFGGADIPASSLVTDLKQLVNSELLSDVTFVVEGQEVPAHKVLCLRCPYFRALLTGDMRESLMDRIAINDVRKDIFLRLLEYLYTDDVEVDLDMAMELFQAADQFGVERLKRMCESRMLGSIHVENAATIFHAADQHAAASLREKCLAFVLANFDAVTRTSAFEEMGRVNVDLVFEILKARNG</sequence>
<feature type="compositionally biased region" description="Pro residues" evidence="3">
    <location>
        <begin position="13"/>
        <end position="29"/>
    </location>
</feature>
<dbReference type="SUPFAM" id="SSF117281">
    <property type="entry name" value="Kelch motif"/>
    <property type="match status" value="2"/>
</dbReference>
<organism evidence="5">
    <name type="scientific">Pelagomonas calceolata</name>
    <dbReference type="NCBI Taxonomy" id="35677"/>
    <lineage>
        <taxon>Eukaryota</taxon>
        <taxon>Sar</taxon>
        <taxon>Stramenopiles</taxon>
        <taxon>Ochrophyta</taxon>
        <taxon>Pelagophyceae</taxon>
        <taxon>Pelagomonadales</taxon>
        <taxon>Pelagomonadaceae</taxon>
        <taxon>Pelagomonas</taxon>
    </lineage>
</organism>
<keyword evidence="2" id="KW-0677">Repeat</keyword>
<dbReference type="SUPFAM" id="SSF54695">
    <property type="entry name" value="POZ domain"/>
    <property type="match status" value="1"/>
</dbReference>
<keyword evidence="1" id="KW-0880">Kelch repeat</keyword>
<evidence type="ECO:0000313" key="5">
    <source>
        <dbReference type="EMBL" id="CAE0702373.1"/>
    </source>
</evidence>
<dbReference type="InterPro" id="IPR006652">
    <property type="entry name" value="Kelch_1"/>
</dbReference>
<dbReference type="AlphaFoldDB" id="A0A7S4A3I8"/>
<dbReference type="InterPro" id="IPR051568">
    <property type="entry name" value="LZTR1/Attractin"/>
</dbReference>
<evidence type="ECO:0000256" key="1">
    <source>
        <dbReference type="ARBA" id="ARBA00022441"/>
    </source>
</evidence>
<dbReference type="CDD" id="cd14733">
    <property type="entry name" value="BACK"/>
    <property type="match status" value="1"/>
</dbReference>
<evidence type="ECO:0000313" key="7">
    <source>
        <dbReference type="Proteomes" id="UP000789595"/>
    </source>
</evidence>
<accession>A0A7S4A3I8</accession>
<dbReference type="Proteomes" id="UP000789595">
    <property type="component" value="Unassembled WGS sequence"/>
</dbReference>
<dbReference type="Pfam" id="PF01344">
    <property type="entry name" value="Kelch_1"/>
    <property type="match status" value="2"/>
</dbReference>
<dbReference type="PROSITE" id="PS50097">
    <property type="entry name" value="BTB"/>
    <property type="match status" value="1"/>
</dbReference>
<evidence type="ECO:0000256" key="3">
    <source>
        <dbReference type="SAM" id="MobiDB-lite"/>
    </source>
</evidence>
<dbReference type="EMBL" id="HBIW01020700">
    <property type="protein sequence ID" value="CAE0702373.1"/>
    <property type="molecule type" value="Transcribed_RNA"/>
</dbReference>
<dbReference type="InterPro" id="IPR000210">
    <property type="entry name" value="BTB/POZ_dom"/>
</dbReference>
<reference evidence="5" key="1">
    <citation type="submission" date="2021-01" db="EMBL/GenBank/DDBJ databases">
        <authorList>
            <person name="Corre E."/>
            <person name="Pelletier E."/>
            <person name="Niang G."/>
            <person name="Scheremetjew M."/>
            <person name="Finn R."/>
            <person name="Kale V."/>
            <person name="Holt S."/>
            <person name="Cochrane G."/>
            <person name="Meng A."/>
            <person name="Brown T."/>
            <person name="Cohen L."/>
        </authorList>
    </citation>
    <scope>NUCLEOTIDE SEQUENCE</scope>
    <source>
        <strain evidence="5">CCMP1756</strain>
    </source>
</reference>
<name>A0A7S4A3I8_9STRA</name>
<reference evidence="6" key="2">
    <citation type="submission" date="2021-11" db="EMBL/GenBank/DDBJ databases">
        <authorList>
            <consortium name="Genoscope - CEA"/>
            <person name="William W."/>
        </authorList>
    </citation>
    <scope>NUCLEOTIDE SEQUENCE</scope>
</reference>
<dbReference type="Gene3D" id="3.30.710.10">
    <property type="entry name" value="Potassium Channel Kv1.1, Chain A"/>
    <property type="match status" value="1"/>
</dbReference>
<dbReference type="InterPro" id="IPR015915">
    <property type="entry name" value="Kelch-typ_b-propeller"/>
</dbReference>
<gene>
    <name evidence="5" type="ORF">PCAL00307_LOCUS17818</name>
    <name evidence="6" type="ORF">PECAL_4P12890</name>
</gene>
<feature type="domain" description="BTB" evidence="4">
    <location>
        <begin position="364"/>
        <end position="430"/>
    </location>
</feature>
<evidence type="ECO:0000259" key="4">
    <source>
        <dbReference type="PROSITE" id="PS50097"/>
    </source>
</evidence>
<keyword evidence="7" id="KW-1185">Reference proteome</keyword>
<dbReference type="Gene3D" id="1.25.40.420">
    <property type="match status" value="1"/>
</dbReference>
<evidence type="ECO:0000256" key="2">
    <source>
        <dbReference type="ARBA" id="ARBA00022737"/>
    </source>
</evidence>
<dbReference type="PANTHER" id="PTHR46376">
    <property type="entry name" value="LEUCINE-ZIPPER-LIKE TRANSCRIPTIONAL REGULATOR 1"/>
    <property type="match status" value="1"/>
</dbReference>
<proteinExistence type="predicted"/>
<protein>
    <recommendedName>
        <fullName evidence="4">BTB domain-containing protein</fullName>
    </recommendedName>
</protein>
<dbReference type="InterPro" id="IPR011333">
    <property type="entry name" value="SKP1/BTB/POZ_sf"/>
</dbReference>
<dbReference type="Gene3D" id="2.120.10.80">
    <property type="entry name" value="Kelch-type beta propeller"/>
    <property type="match status" value="2"/>
</dbReference>
<dbReference type="Pfam" id="PF24681">
    <property type="entry name" value="Kelch_KLHDC2_KLHL20_DRC7"/>
    <property type="match status" value="1"/>
</dbReference>
<dbReference type="SMART" id="SM00225">
    <property type="entry name" value="BTB"/>
    <property type="match status" value="1"/>
</dbReference>
<evidence type="ECO:0000313" key="6">
    <source>
        <dbReference type="EMBL" id="CAH0374032.1"/>
    </source>
</evidence>
<feature type="region of interest" description="Disordered" evidence="3">
    <location>
        <begin position="1"/>
        <end position="32"/>
    </location>
</feature>
<dbReference type="EMBL" id="CAKKNE010000004">
    <property type="protein sequence ID" value="CAH0374032.1"/>
    <property type="molecule type" value="Genomic_DNA"/>
</dbReference>
<dbReference type="PANTHER" id="PTHR46376:SF1">
    <property type="entry name" value="LEUCINE-ZIPPER-LIKE TRANSCRIPTIONAL REGULATOR 1"/>
    <property type="match status" value="1"/>
</dbReference>
<dbReference type="GO" id="GO:0005794">
    <property type="term" value="C:Golgi apparatus"/>
    <property type="evidence" value="ECO:0007669"/>
    <property type="project" value="TreeGrafter"/>
</dbReference>
<dbReference type="Pfam" id="PF00651">
    <property type="entry name" value="BTB"/>
    <property type="match status" value="1"/>
</dbReference>
<dbReference type="OrthoDB" id="10251809at2759"/>